<dbReference type="RefSeq" id="WP_016444957.1">
    <property type="nucleotide sequence ID" value="NZ_KE150268.1"/>
</dbReference>
<accession>A0A9W5RCS3</accession>
<dbReference type="Gene3D" id="1.10.1470.10">
    <property type="entry name" value="YjbJ"/>
    <property type="match status" value="1"/>
</dbReference>
<reference evidence="4 5" key="1">
    <citation type="submission" date="2013-05" db="EMBL/GenBank/DDBJ databases">
        <title>The Genome Sequence of Actinomyces europaeus ACS-120-V-COL10B.</title>
        <authorList>
            <consortium name="The Broad Institute Genomics Platform"/>
            <person name="Earl A."/>
            <person name="Ward D."/>
            <person name="Feldgarden M."/>
            <person name="Gevers D."/>
            <person name="Saerens B."/>
            <person name="Vaneechoutte M."/>
            <person name="Walker B."/>
            <person name="Young S."/>
            <person name="Zeng Q."/>
            <person name="Gargeya S."/>
            <person name="Fitzgerald M."/>
            <person name="Haas B."/>
            <person name="Abouelleil A."/>
            <person name="Allen A.W."/>
            <person name="Alvarado L."/>
            <person name="Arachchi H.M."/>
            <person name="Berlin A.M."/>
            <person name="Chapman S.B."/>
            <person name="Gainer-Dewar J."/>
            <person name="Goldberg J."/>
            <person name="Griggs A."/>
            <person name="Gujja S."/>
            <person name="Hansen M."/>
            <person name="Howarth C."/>
            <person name="Imamovic A."/>
            <person name="Ireland A."/>
            <person name="Larimer J."/>
            <person name="McCowan C."/>
            <person name="Murphy C."/>
            <person name="Pearson M."/>
            <person name="Poon T.W."/>
            <person name="Priest M."/>
            <person name="Roberts A."/>
            <person name="Saif S."/>
            <person name="Shea T."/>
            <person name="Sisk P."/>
            <person name="Sykes S."/>
            <person name="Wortman J."/>
            <person name="Nusbaum C."/>
            <person name="Birren B."/>
        </authorList>
    </citation>
    <scope>NUCLEOTIDE SEQUENCE [LARGE SCALE GENOMIC DNA]</scope>
    <source>
        <strain evidence="4 5">ACS-120-V-Col10b</strain>
    </source>
</reference>
<feature type="region of interest" description="Disordered" evidence="2">
    <location>
        <begin position="52"/>
        <end position="73"/>
    </location>
</feature>
<dbReference type="Proteomes" id="UP000014387">
    <property type="component" value="Unassembled WGS sequence"/>
</dbReference>
<dbReference type="Pfam" id="PF05532">
    <property type="entry name" value="CsbD"/>
    <property type="match status" value="1"/>
</dbReference>
<comment type="caution">
    <text evidence="4">The sequence shown here is derived from an EMBL/GenBank/DDBJ whole genome shotgun (WGS) entry which is preliminary data.</text>
</comment>
<dbReference type="AlphaFoldDB" id="A0A9W5RCS3"/>
<evidence type="ECO:0000313" key="4">
    <source>
        <dbReference type="EMBL" id="EPD29324.1"/>
    </source>
</evidence>
<feature type="domain" description="CsbD-like" evidence="3">
    <location>
        <begin position="2"/>
        <end position="51"/>
    </location>
</feature>
<dbReference type="SUPFAM" id="SSF69047">
    <property type="entry name" value="Hypothetical protein YjbJ"/>
    <property type="match status" value="1"/>
</dbReference>
<dbReference type="OrthoDB" id="3268107at2"/>
<dbReference type="EMBL" id="AGWN01000005">
    <property type="protein sequence ID" value="EPD29324.1"/>
    <property type="molecule type" value="Genomic_DNA"/>
</dbReference>
<feature type="region of interest" description="Disordered" evidence="2">
    <location>
        <begin position="1"/>
        <end position="39"/>
    </location>
</feature>
<evidence type="ECO:0000256" key="1">
    <source>
        <dbReference type="ARBA" id="ARBA00009129"/>
    </source>
</evidence>
<dbReference type="InterPro" id="IPR008462">
    <property type="entry name" value="CsbD"/>
</dbReference>
<name>A0A9W5RCS3_9ACTO</name>
<evidence type="ECO:0000313" key="5">
    <source>
        <dbReference type="Proteomes" id="UP000014387"/>
    </source>
</evidence>
<sequence>MAEGMKDKLTGAAKEAAGKVSGDKSMEAEGKADQASGKIKDFVEDVKDKADQAGEDLKAGVDKLKNELNKDDK</sequence>
<keyword evidence="5" id="KW-1185">Reference proteome</keyword>
<evidence type="ECO:0000256" key="2">
    <source>
        <dbReference type="SAM" id="MobiDB-lite"/>
    </source>
</evidence>
<dbReference type="InterPro" id="IPR036629">
    <property type="entry name" value="YjbJ_sf"/>
</dbReference>
<comment type="similarity">
    <text evidence="1">Belongs to the UPF0337 (CsbD) family.</text>
</comment>
<organism evidence="4 5">
    <name type="scientific">Gleimia europaea ACS-120-V-Col10b</name>
    <dbReference type="NCBI Taxonomy" id="883069"/>
    <lineage>
        <taxon>Bacteria</taxon>
        <taxon>Bacillati</taxon>
        <taxon>Actinomycetota</taxon>
        <taxon>Actinomycetes</taxon>
        <taxon>Actinomycetales</taxon>
        <taxon>Actinomycetaceae</taxon>
        <taxon>Gleimia</taxon>
    </lineage>
</organism>
<proteinExistence type="inferred from homology"/>
<feature type="compositionally biased region" description="Basic and acidic residues" evidence="2">
    <location>
        <begin position="21"/>
        <end position="39"/>
    </location>
</feature>
<protein>
    <recommendedName>
        <fullName evidence="3">CsbD-like domain-containing protein</fullName>
    </recommendedName>
</protein>
<gene>
    <name evidence="4" type="ORF">HMPREF9238_01636</name>
</gene>
<evidence type="ECO:0000259" key="3">
    <source>
        <dbReference type="Pfam" id="PF05532"/>
    </source>
</evidence>